<dbReference type="AlphaFoldDB" id="A0A564U068"/>
<feature type="region of interest" description="Disordered" evidence="1">
    <location>
        <begin position="169"/>
        <end position="193"/>
    </location>
</feature>
<gene>
    <name evidence="3" type="ORF">FPPS064S07_00834</name>
</gene>
<dbReference type="EMBL" id="CABHMY010000111">
    <property type="protein sequence ID" value="VUX12866.1"/>
    <property type="molecule type" value="Genomic_DNA"/>
</dbReference>
<dbReference type="Proteomes" id="UP000406184">
    <property type="component" value="Unassembled WGS sequence"/>
</dbReference>
<protein>
    <submittedName>
        <fullName evidence="3">Uncharacterized protein</fullName>
    </submittedName>
</protein>
<accession>A0A564U068</accession>
<evidence type="ECO:0000313" key="3">
    <source>
        <dbReference type="EMBL" id="VUX12866.1"/>
    </source>
</evidence>
<feature type="transmembrane region" description="Helical" evidence="2">
    <location>
        <begin position="109"/>
        <end position="129"/>
    </location>
</feature>
<feature type="transmembrane region" description="Helical" evidence="2">
    <location>
        <begin position="247"/>
        <end position="266"/>
    </location>
</feature>
<feature type="transmembrane region" description="Helical" evidence="2">
    <location>
        <begin position="141"/>
        <end position="158"/>
    </location>
</feature>
<feature type="transmembrane region" description="Helical" evidence="2">
    <location>
        <begin position="49"/>
        <end position="69"/>
    </location>
</feature>
<keyword evidence="2" id="KW-0812">Transmembrane</keyword>
<feature type="transmembrane region" description="Helical" evidence="2">
    <location>
        <begin position="75"/>
        <end position="97"/>
    </location>
</feature>
<keyword evidence="2" id="KW-0472">Membrane</keyword>
<feature type="compositionally biased region" description="Low complexity" evidence="1">
    <location>
        <begin position="170"/>
        <end position="186"/>
    </location>
</feature>
<evidence type="ECO:0000256" key="1">
    <source>
        <dbReference type="SAM" id="MobiDB-lite"/>
    </source>
</evidence>
<feature type="transmembrane region" description="Helical" evidence="2">
    <location>
        <begin position="6"/>
        <end position="28"/>
    </location>
</feature>
<keyword evidence="4" id="KW-1185">Reference proteome</keyword>
<proteinExistence type="predicted"/>
<sequence length="343" mass="37947">MRLTLFEILFGAIVVVLAFLPIIFLVYLKHHSEVLKNFELRRNRQTFRYKFFLILLGISISAFYFLVFTLTFGMLYFPVFLASLAGTLLSGWVMYLLCKKFDTHSCSTLLISAIVLFVFLAIDLLAPTIMLGGSLFNTNTIYSISFGCLTIYAFWLKFHPFPHTSSSIKSVDSTTPSESESSVPASDSDKGSTSTIGCLKADVFSDSELPVESIPVNLVPESVVTVGSPTPTENTTTKKSIHVPKKLILFTSFVFIFALGIVLGYLTGGGYLSPDFVPNSPYIQKLQKAESDASSKGYKKGYHDGRDDGYIAGKEYGYKEGYHEGYDDGASDELALLLDDYFG</sequence>
<name>A0A564U068_9FIRM</name>
<evidence type="ECO:0000256" key="2">
    <source>
        <dbReference type="SAM" id="Phobius"/>
    </source>
</evidence>
<reference evidence="3 4" key="1">
    <citation type="submission" date="2019-07" db="EMBL/GenBank/DDBJ databases">
        <authorList>
            <person name="Hibberd C M."/>
            <person name="Gehrig L. J."/>
            <person name="Chang H.-W."/>
            <person name="Venkatesh S."/>
        </authorList>
    </citation>
    <scope>NUCLEOTIDE SEQUENCE [LARGE SCALE GENOMIC DNA]</scope>
    <source>
        <strain evidence="3">Faecalibacterium_prausnitzii_JG_BgPS064</strain>
    </source>
</reference>
<dbReference type="RefSeq" id="WP_158399072.1">
    <property type="nucleotide sequence ID" value="NZ_CABHMY010000111.1"/>
</dbReference>
<evidence type="ECO:0000313" key="4">
    <source>
        <dbReference type="Proteomes" id="UP000406184"/>
    </source>
</evidence>
<keyword evidence="2" id="KW-1133">Transmembrane helix</keyword>
<organism evidence="3 4">
    <name type="scientific">Faecalibacterium prausnitzii</name>
    <dbReference type="NCBI Taxonomy" id="853"/>
    <lineage>
        <taxon>Bacteria</taxon>
        <taxon>Bacillati</taxon>
        <taxon>Bacillota</taxon>
        <taxon>Clostridia</taxon>
        <taxon>Eubacteriales</taxon>
        <taxon>Oscillospiraceae</taxon>
        <taxon>Faecalibacterium</taxon>
    </lineage>
</organism>